<dbReference type="RefSeq" id="WP_210117923.1">
    <property type="nucleotide sequence ID" value="NZ_CP054257.1"/>
</dbReference>
<dbReference type="AlphaFoldDB" id="A0A975EY57"/>
<dbReference type="EMBL" id="CP054257">
    <property type="protein sequence ID" value="QTQ11126.1"/>
    <property type="molecule type" value="Genomic_DNA"/>
</dbReference>
<reference evidence="3" key="2">
    <citation type="journal article" date="2021" name="Microbiol. Resour. Announc.">
        <title>Complete Genome Sequences of Three Human Oral Treponema parvum Isolates.</title>
        <authorList>
            <person name="Zeng H."/>
            <person name="Watt R.M."/>
        </authorList>
    </citation>
    <scope>NUCLEOTIDE SEQUENCE</scope>
    <source>
        <strain evidence="3">ATCC 700773</strain>
    </source>
</reference>
<dbReference type="GO" id="GO:0003723">
    <property type="term" value="F:RNA binding"/>
    <property type="evidence" value="ECO:0007669"/>
    <property type="project" value="UniProtKB-KW"/>
</dbReference>
<keyword evidence="1" id="KW-0694">RNA-binding</keyword>
<sequence>MSKKIYVGNLNYATTEDTLSNLFAQYGEVVSATVIKDRNTQQSKGFGFIEMADENAADAAIATLNGKEVDGRRVRVNVAEEKPRKPRFNHDDGGHY</sequence>
<dbReference type="InterPro" id="IPR048289">
    <property type="entry name" value="RRM2_NsCP33-like"/>
</dbReference>
<accession>A0A975EY57</accession>
<protein>
    <submittedName>
        <fullName evidence="3">RNA-binding protein</fullName>
    </submittedName>
</protein>
<evidence type="ECO:0000259" key="2">
    <source>
        <dbReference type="PROSITE" id="PS50102"/>
    </source>
</evidence>
<dbReference type="InterPro" id="IPR052462">
    <property type="entry name" value="SLIRP/GR-RBP-like"/>
</dbReference>
<dbReference type="Gene3D" id="3.30.70.330">
    <property type="match status" value="1"/>
</dbReference>
<dbReference type="InterPro" id="IPR012677">
    <property type="entry name" value="Nucleotide-bd_a/b_plait_sf"/>
</dbReference>
<dbReference type="PROSITE" id="PS50102">
    <property type="entry name" value="RRM"/>
    <property type="match status" value="1"/>
</dbReference>
<dbReference type="CDD" id="cd21608">
    <property type="entry name" value="RRM2_NsCP33_like"/>
    <property type="match status" value="1"/>
</dbReference>
<evidence type="ECO:0000256" key="1">
    <source>
        <dbReference type="ARBA" id="ARBA00022884"/>
    </source>
</evidence>
<dbReference type="SMART" id="SM00360">
    <property type="entry name" value="RRM"/>
    <property type="match status" value="1"/>
</dbReference>
<evidence type="ECO:0000313" key="3">
    <source>
        <dbReference type="EMBL" id="QTQ11126.1"/>
    </source>
</evidence>
<name>A0A975EY57_9SPIR</name>
<evidence type="ECO:0000313" key="4">
    <source>
        <dbReference type="Proteomes" id="UP000671995"/>
    </source>
</evidence>
<dbReference type="Proteomes" id="UP000671995">
    <property type="component" value="Chromosome"/>
</dbReference>
<feature type="domain" description="RRM" evidence="2">
    <location>
        <begin position="3"/>
        <end position="81"/>
    </location>
</feature>
<reference evidence="3" key="1">
    <citation type="submission" date="2020-05" db="EMBL/GenBank/DDBJ databases">
        <authorList>
            <person name="Zeng H."/>
            <person name="Chan Y.K."/>
            <person name="Watt R.M."/>
        </authorList>
    </citation>
    <scope>NUCLEOTIDE SEQUENCE</scope>
    <source>
        <strain evidence="3">ATCC 700773</strain>
    </source>
</reference>
<dbReference type="Pfam" id="PF00076">
    <property type="entry name" value="RRM_1"/>
    <property type="match status" value="1"/>
</dbReference>
<organism evidence="3 4">
    <name type="scientific">Treponema parvum</name>
    <dbReference type="NCBI Taxonomy" id="138851"/>
    <lineage>
        <taxon>Bacteria</taxon>
        <taxon>Pseudomonadati</taxon>
        <taxon>Spirochaetota</taxon>
        <taxon>Spirochaetia</taxon>
        <taxon>Spirochaetales</taxon>
        <taxon>Treponemataceae</taxon>
        <taxon>Treponema</taxon>
    </lineage>
</organism>
<dbReference type="PANTHER" id="PTHR48027">
    <property type="entry name" value="HETEROGENEOUS NUCLEAR RIBONUCLEOPROTEIN 87F-RELATED"/>
    <property type="match status" value="1"/>
</dbReference>
<dbReference type="SUPFAM" id="SSF54928">
    <property type="entry name" value="RNA-binding domain, RBD"/>
    <property type="match status" value="1"/>
</dbReference>
<dbReference type="InterPro" id="IPR000504">
    <property type="entry name" value="RRM_dom"/>
</dbReference>
<gene>
    <name evidence="3" type="ORF">HRI96_02315</name>
</gene>
<dbReference type="InterPro" id="IPR035979">
    <property type="entry name" value="RBD_domain_sf"/>
</dbReference>
<proteinExistence type="predicted"/>